<comment type="pathway">
    <text evidence="6">Isoprenoid biosynthesis; isopentenyl diphosphate biosynthesis via mevalonate pathway.</text>
</comment>
<keyword evidence="1 6" id="KW-0414">Isoprene biosynthesis</keyword>
<evidence type="ECO:0000256" key="2">
    <source>
        <dbReference type="ARBA" id="ARBA00023239"/>
    </source>
</evidence>
<reference evidence="8 9" key="1">
    <citation type="submission" date="2015-06" db="EMBL/GenBank/DDBJ databases">
        <title>New insights into the roles of widespread benthic archaea in carbon and nitrogen cycling.</title>
        <authorList>
            <person name="Lazar C.S."/>
            <person name="Baker B.J."/>
            <person name="Seitz K.W."/>
            <person name="Hyde A.S."/>
            <person name="Dick G.J."/>
            <person name="Hinrichs K.-U."/>
            <person name="Teske A.P."/>
        </authorList>
    </citation>
    <scope>NUCLEOTIDE SEQUENCE [LARGE SCALE GENOMIC DNA]</scope>
    <source>
        <strain evidence="8">DG-45</strain>
    </source>
</reference>
<dbReference type="Pfam" id="PF01989">
    <property type="entry name" value="AcnX_swivel_put"/>
    <property type="match status" value="1"/>
</dbReference>
<dbReference type="Proteomes" id="UP000037210">
    <property type="component" value="Unassembled WGS sequence"/>
</dbReference>
<evidence type="ECO:0000256" key="4">
    <source>
        <dbReference type="ARBA" id="ARBA00045299"/>
    </source>
</evidence>
<comment type="similarity">
    <text evidence="6">Belongs to the AcnX type II small subunit family.</text>
</comment>
<keyword evidence="2 6" id="KW-0456">Lyase</keyword>
<organism evidence="8 9">
    <name type="scientific">miscellaneous Crenarchaeota group-15 archaeon DG-45</name>
    <dbReference type="NCBI Taxonomy" id="1685127"/>
    <lineage>
        <taxon>Archaea</taxon>
        <taxon>Candidatus Bathyarchaeota</taxon>
        <taxon>MCG-15</taxon>
    </lineage>
</organism>
<evidence type="ECO:0000259" key="7">
    <source>
        <dbReference type="Pfam" id="PF01989"/>
    </source>
</evidence>
<dbReference type="Gene3D" id="3.50.30.10">
    <property type="entry name" value="Phosphohistidine domain"/>
    <property type="match status" value="1"/>
</dbReference>
<dbReference type="NCBIfam" id="NF003046">
    <property type="entry name" value="PRK03955.1"/>
    <property type="match status" value="1"/>
</dbReference>
<dbReference type="GO" id="GO:0016836">
    <property type="term" value="F:hydro-lyase activity"/>
    <property type="evidence" value="ECO:0007669"/>
    <property type="project" value="UniProtKB-UniRule"/>
</dbReference>
<dbReference type="CDD" id="cd01356">
    <property type="entry name" value="AcnX_swivel"/>
    <property type="match status" value="1"/>
</dbReference>
<accession>A0A0M0BS91</accession>
<dbReference type="HAMAP" id="MF_00078">
    <property type="entry name" value="PMDh_S"/>
    <property type="match status" value="1"/>
</dbReference>
<dbReference type="PANTHER" id="PTHR36577:SF3">
    <property type="entry name" value="DUF521 DOMAIN PROTEIN (AFU_ORTHOLOGUE AFUA_6G00490)"/>
    <property type="match status" value="1"/>
</dbReference>
<comment type="caution">
    <text evidence="8">The sequence shown here is derived from an EMBL/GenBank/DDBJ whole genome shotgun (WGS) entry which is preliminary data.</text>
</comment>
<evidence type="ECO:0000256" key="5">
    <source>
        <dbReference type="ARBA" id="ARBA00046520"/>
    </source>
</evidence>
<proteinExistence type="inferred from homology"/>
<feature type="domain" description="Phosphomevalonate dehydratase small subunit-like" evidence="7">
    <location>
        <begin position="24"/>
        <end position="103"/>
    </location>
</feature>
<dbReference type="InterPro" id="IPR012016">
    <property type="entry name" value="PMDh-S-like"/>
</dbReference>
<evidence type="ECO:0000313" key="9">
    <source>
        <dbReference type="Proteomes" id="UP000037210"/>
    </source>
</evidence>
<dbReference type="EMBL" id="LFWZ01000013">
    <property type="protein sequence ID" value="KON31096.1"/>
    <property type="molecule type" value="Genomic_DNA"/>
</dbReference>
<evidence type="ECO:0000256" key="6">
    <source>
        <dbReference type="HAMAP-Rule" id="MF_00078"/>
    </source>
</evidence>
<gene>
    <name evidence="8" type="ORF">AC482_01935</name>
</gene>
<dbReference type="PATRIC" id="fig|1685127.3.peg.512"/>
<comment type="subunit">
    <text evidence="5 6">Heterodimer composed of a large subunit (PMDh-L) and a small subunit (PMDh-S).</text>
</comment>
<evidence type="ECO:0000256" key="3">
    <source>
        <dbReference type="ARBA" id="ARBA00045120"/>
    </source>
</evidence>
<dbReference type="SUPFAM" id="SSF52016">
    <property type="entry name" value="LeuD/IlvD-like"/>
    <property type="match status" value="1"/>
</dbReference>
<dbReference type="AlphaFoldDB" id="A0A0M0BS91"/>
<name>A0A0M0BS91_9ARCH</name>
<dbReference type="PANTHER" id="PTHR36577">
    <property type="entry name" value="DUF521 DOMAIN PROTEIN (AFU_ORTHOLOGUE AFUA_6G00490)"/>
    <property type="match status" value="1"/>
</dbReference>
<dbReference type="GO" id="GO:0019287">
    <property type="term" value="P:isopentenyl diphosphate biosynthetic process, mevalonate pathway"/>
    <property type="evidence" value="ECO:0007669"/>
    <property type="project" value="UniProtKB-UniRule"/>
</dbReference>
<sequence length="136" mass="14090">MRLRGRRVVGGRAEGEALVSPDPVSFYGGVDPETGVVTEPGHAVEGESVAGRVFVFPTGKGSTVGSYVIYRMGRLGTAPAAIINAETEAIIATGCVLAGIPLVDRLEADPVRVLRTGALVKVDADEGLIETANDRS</sequence>
<evidence type="ECO:0000313" key="8">
    <source>
        <dbReference type="EMBL" id="KON31096.1"/>
    </source>
</evidence>
<evidence type="ECO:0000256" key="1">
    <source>
        <dbReference type="ARBA" id="ARBA00023229"/>
    </source>
</evidence>
<dbReference type="PIRSF" id="PIRSF004966">
    <property type="entry name" value="UCP004966"/>
    <property type="match status" value="1"/>
</dbReference>
<comment type="catalytic activity">
    <reaction evidence="3">
        <text>(R)-5-phosphomevalonate = (2E)-3-methyl-5-phosphooxypent-2-enoate + H2O</text>
        <dbReference type="Rhea" id="RHEA:78975"/>
        <dbReference type="ChEBI" id="CHEBI:15377"/>
        <dbReference type="ChEBI" id="CHEBI:58146"/>
        <dbReference type="ChEBI" id="CHEBI:229665"/>
        <dbReference type="EC" id="4.2.1.182"/>
    </reaction>
    <physiologicalReaction direction="left-to-right" evidence="3">
        <dbReference type="Rhea" id="RHEA:78976"/>
    </physiologicalReaction>
</comment>
<protein>
    <recommendedName>
        <fullName evidence="6">Phosphomevalonate dehydratase small subunit</fullName>
        <shortName evidence="6">PMDh small subunit</shortName>
        <shortName evidence="6">PMDh-S</shortName>
        <ecNumber evidence="6">4.2.1.182</ecNumber>
    </recommendedName>
</protein>
<comment type="function">
    <text evidence="4 6">Component of a hydro-lyase that catalyzes the dehydration of mevalonate 5-phosphate (MVA5P) to form trans-anhydromevalonate 5-phosphate (tAHMP). Involved in the archaeal mevalonate (MVA) pathway, which provides fundamental precursors for isoprenoid biosynthesis, such as isopentenyl diphosphate (IPP) and dimethylallyl diphosphate (DMAPP).</text>
</comment>
<dbReference type="EC" id="4.2.1.182" evidence="6"/>
<feature type="active site" description="Proton acceptor" evidence="6">
    <location>
        <position position="62"/>
    </location>
</feature>
<dbReference type="InterPro" id="IPR002840">
    <property type="entry name" value="PMDh-S-like_dom"/>
</dbReference>
<dbReference type="InterPro" id="IPR020794">
    <property type="entry name" value="PMDh_S"/>
</dbReference>